<dbReference type="InterPro" id="IPR010640">
    <property type="entry name" value="Low_temperature_requirement_A"/>
</dbReference>
<evidence type="ECO:0000313" key="2">
    <source>
        <dbReference type="EMBL" id="MBB6548474.1"/>
    </source>
</evidence>
<dbReference type="Pfam" id="PF06772">
    <property type="entry name" value="LtrA"/>
    <property type="match status" value="1"/>
</dbReference>
<keyword evidence="1" id="KW-0812">Transmembrane</keyword>
<keyword evidence="3" id="KW-1185">Reference proteome</keyword>
<name>A0A7X0TYQ5_9ACTN</name>
<proteinExistence type="predicted"/>
<dbReference type="Proteomes" id="UP000565579">
    <property type="component" value="Unassembled WGS sequence"/>
</dbReference>
<comment type="caution">
    <text evidence="2">The sequence shown here is derived from an EMBL/GenBank/DDBJ whole genome shotgun (WGS) entry which is preliminary data.</text>
</comment>
<feature type="transmembrane region" description="Helical" evidence="1">
    <location>
        <begin position="47"/>
        <end position="67"/>
    </location>
</feature>
<organism evidence="2 3">
    <name type="scientific">Nonomuraea rubra</name>
    <dbReference type="NCBI Taxonomy" id="46180"/>
    <lineage>
        <taxon>Bacteria</taxon>
        <taxon>Bacillati</taxon>
        <taxon>Actinomycetota</taxon>
        <taxon>Actinomycetes</taxon>
        <taxon>Streptosporangiales</taxon>
        <taxon>Streptosporangiaceae</taxon>
        <taxon>Nonomuraea</taxon>
    </lineage>
</organism>
<dbReference type="EMBL" id="JACHMI010000001">
    <property type="protein sequence ID" value="MBB6548474.1"/>
    <property type="molecule type" value="Genomic_DNA"/>
</dbReference>
<keyword evidence="1" id="KW-0472">Membrane</keyword>
<keyword evidence="1" id="KW-1133">Transmembrane helix</keyword>
<dbReference type="RefSeq" id="WP_185102959.1">
    <property type="nucleotide sequence ID" value="NZ_JBHSYV010000004.1"/>
</dbReference>
<feature type="transmembrane region" description="Helical" evidence="1">
    <location>
        <begin position="21"/>
        <end position="41"/>
    </location>
</feature>
<dbReference type="AlphaFoldDB" id="A0A7X0TYQ5"/>
<sequence length="91" mass="10237">MFSAFGWLANAVRPDRARVRLLLVLAMTAFFVMGLDVPYAFEPEGWAFPAAYLAVVAIHWPCEPLVAGQRHGDLPHRARVLPRHAEKRTGR</sequence>
<evidence type="ECO:0000313" key="3">
    <source>
        <dbReference type="Proteomes" id="UP000565579"/>
    </source>
</evidence>
<accession>A0A7X0TYQ5</accession>
<reference evidence="2 3" key="1">
    <citation type="submission" date="2020-08" db="EMBL/GenBank/DDBJ databases">
        <title>Sequencing the genomes of 1000 actinobacteria strains.</title>
        <authorList>
            <person name="Klenk H.-P."/>
        </authorList>
    </citation>
    <scope>NUCLEOTIDE SEQUENCE [LARGE SCALE GENOMIC DNA]</scope>
    <source>
        <strain evidence="2 3">DSM 43768</strain>
    </source>
</reference>
<evidence type="ECO:0000256" key="1">
    <source>
        <dbReference type="SAM" id="Phobius"/>
    </source>
</evidence>
<protein>
    <submittedName>
        <fullName evidence="2">Uncharacterized protein</fullName>
    </submittedName>
</protein>
<gene>
    <name evidence="2" type="ORF">HD593_003269</name>
</gene>